<comment type="caution">
    <text evidence="2">The sequence shown here is derived from an EMBL/GenBank/DDBJ whole genome shotgun (WGS) entry which is preliminary data.</text>
</comment>
<reference evidence="2" key="1">
    <citation type="submission" date="2016-04" db="EMBL/GenBank/DDBJ databases">
        <authorList>
            <person name="Nguyen H.D."/>
            <person name="Kesanakurti P."/>
            <person name="Cullis J."/>
            <person name="Levesque C.A."/>
            <person name="Hambleton S."/>
        </authorList>
    </citation>
    <scope>NUCLEOTIDE SEQUENCE</scope>
    <source>
        <strain evidence="2">DAOMC 238032</strain>
    </source>
</reference>
<sequence>MLLVVGSSAGARQTPIVPGSPTPFTPVEHRPYVPLRPPPLSASQSRSWVGLQPESSSSSRRPRAYTDIRDRLQLRENMLAIIPPCERPSGAAFGHGTMINTAVSRLLLGNGGRGSPLPLNGGRRISTSSTMSTEQMLHHKVSVSSSMGHSDATLVEEYSKANTYHHATSFFPTMERGLEASRMRSLPALRLPQGPFPELPQPPPHRIRSSSFRRDVVRSSLDEDVDRSSGEFQQRARRLSQSVDEEDEEEDSRQAMDIDRDSPHGRSSTPVLGSSRPHKRHRSSSPPTEIMQLSMQKNYAAAPEARAERSESRFPSLSELGLIAQMRITPRQ</sequence>
<feature type="region of interest" description="Disordered" evidence="1">
    <location>
        <begin position="1"/>
        <end position="64"/>
    </location>
</feature>
<feature type="compositionally biased region" description="Basic and acidic residues" evidence="1">
    <location>
        <begin position="252"/>
        <end position="264"/>
    </location>
</feature>
<accession>A0A177V3A1</accession>
<reference evidence="2" key="2">
    <citation type="journal article" date="2019" name="IMA Fungus">
        <title>Genome sequencing and comparison of five Tilletia species to identify candidate genes for the detection of regulated species infecting wheat.</title>
        <authorList>
            <person name="Nguyen H.D.T."/>
            <person name="Sultana T."/>
            <person name="Kesanakurti P."/>
            <person name="Hambleton S."/>
        </authorList>
    </citation>
    <scope>NUCLEOTIDE SEQUENCE</scope>
    <source>
        <strain evidence="2">DAOMC 238032</strain>
    </source>
</reference>
<evidence type="ECO:0000313" key="2">
    <source>
        <dbReference type="EMBL" id="KAE8256802.1"/>
    </source>
</evidence>
<feature type="compositionally biased region" description="Basic and acidic residues" evidence="1">
    <location>
        <begin position="212"/>
        <end position="229"/>
    </location>
</feature>
<dbReference type="EMBL" id="LWDD02000751">
    <property type="protein sequence ID" value="KAE8256802.1"/>
    <property type="molecule type" value="Genomic_DNA"/>
</dbReference>
<protein>
    <submittedName>
        <fullName evidence="2">Uncharacterized protein</fullName>
    </submittedName>
</protein>
<gene>
    <name evidence="2" type="ORF">A4X03_0g5038</name>
</gene>
<feature type="compositionally biased region" description="Pro residues" evidence="1">
    <location>
        <begin position="194"/>
        <end position="204"/>
    </location>
</feature>
<organism evidence="2 3">
    <name type="scientific">Tilletia caries</name>
    <name type="common">wheat bunt fungus</name>
    <dbReference type="NCBI Taxonomy" id="13290"/>
    <lineage>
        <taxon>Eukaryota</taxon>
        <taxon>Fungi</taxon>
        <taxon>Dikarya</taxon>
        <taxon>Basidiomycota</taxon>
        <taxon>Ustilaginomycotina</taxon>
        <taxon>Exobasidiomycetes</taxon>
        <taxon>Tilletiales</taxon>
        <taxon>Tilletiaceae</taxon>
        <taxon>Tilletia</taxon>
    </lineage>
</organism>
<dbReference type="Proteomes" id="UP000077671">
    <property type="component" value="Unassembled WGS sequence"/>
</dbReference>
<dbReference type="AlphaFoldDB" id="A0A177V3A1"/>
<evidence type="ECO:0000313" key="3">
    <source>
        <dbReference type="Proteomes" id="UP000077671"/>
    </source>
</evidence>
<proteinExistence type="predicted"/>
<name>A0A177V3A1_9BASI</name>
<feature type="region of interest" description="Disordered" evidence="1">
    <location>
        <begin position="190"/>
        <end position="314"/>
    </location>
</feature>
<evidence type="ECO:0000256" key="1">
    <source>
        <dbReference type="SAM" id="MobiDB-lite"/>
    </source>
</evidence>